<gene>
    <name evidence="1" type="ORF">CINCED_3A001712</name>
</gene>
<feature type="non-terminal residue" evidence="1">
    <location>
        <position position="1"/>
    </location>
</feature>
<accession>A0A5E4N6D7</accession>
<name>A0A5E4N6D7_9HEMI</name>
<proteinExistence type="predicted"/>
<protein>
    <submittedName>
        <fullName evidence="1">Uncharacterized protein</fullName>
    </submittedName>
</protein>
<organism evidence="1 2">
    <name type="scientific">Cinara cedri</name>
    <dbReference type="NCBI Taxonomy" id="506608"/>
    <lineage>
        <taxon>Eukaryota</taxon>
        <taxon>Metazoa</taxon>
        <taxon>Ecdysozoa</taxon>
        <taxon>Arthropoda</taxon>
        <taxon>Hexapoda</taxon>
        <taxon>Insecta</taxon>
        <taxon>Pterygota</taxon>
        <taxon>Neoptera</taxon>
        <taxon>Paraneoptera</taxon>
        <taxon>Hemiptera</taxon>
        <taxon>Sternorrhyncha</taxon>
        <taxon>Aphidomorpha</taxon>
        <taxon>Aphidoidea</taxon>
        <taxon>Aphididae</taxon>
        <taxon>Lachninae</taxon>
        <taxon>Cinara</taxon>
    </lineage>
</organism>
<dbReference type="AlphaFoldDB" id="A0A5E4N6D7"/>
<evidence type="ECO:0000313" key="1">
    <source>
        <dbReference type="EMBL" id="VVC38717.1"/>
    </source>
</evidence>
<dbReference type="Proteomes" id="UP000325440">
    <property type="component" value="Unassembled WGS sequence"/>
</dbReference>
<sequence>DGCSAENFRLKQSLVFFTMSSCFVCTRNTQCKKEEFIFHHFRYLKNMVSENSGWNDFTSHVWNKTLRENAAPIIIVNRLKCAEHLSLNISLLSDKIILNLCLSINECYKLDHNFANFWEISKNFKLCVLLSFVVHNPGLIIFTDA</sequence>
<keyword evidence="2" id="KW-1185">Reference proteome</keyword>
<evidence type="ECO:0000313" key="2">
    <source>
        <dbReference type="Proteomes" id="UP000325440"/>
    </source>
</evidence>
<reference evidence="1 2" key="1">
    <citation type="submission" date="2019-08" db="EMBL/GenBank/DDBJ databases">
        <authorList>
            <person name="Alioto T."/>
            <person name="Alioto T."/>
            <person name="Gomez Garrido J."/>
        </authorList>
    </citation>
    <scope>NUCLEOTIDE SEQUENCE [LARGE SCALE GENOMIC DNA]</scope>
</reference>
<dbReference type="EMBL" id="CABPRJ010001494">
    <property type="protein sequence ID" value="VVC38717.1"/>
    <property type="molecule type" value="Genomic_DNA"/>
</dbReference>